<dbReference type="Pfam" id="PF00883">
    <property type="entry name" value="Peptidase_M17"/>
    <property type="match status" value="1"/>
</dbReference>
<sequence length="477" mass="52369">MPTQLKYDTSLAKNTDLAIIIAKEAVSQVQELQPEEQNYVQQQVDQDAKFIYLNRYSHRVYVLVTPEAKTENLKKEALRQAGHALLKQLKTDKAEQVTILDKTNSQASLYLAEGLYLSNYQHLKYKTKDPKPTTLQTITIADESINEQDVQELANVLEAVYKVRDLINEPHSHQSAPQFSEQLEALANEGGFDIEILDELRIQSLKMGGLLAVNQGSEEPATFNILEWKPENAKNSKPYVLVGKGVVYDTGGLSLKPTPQSMDYMKSDMAGAAAVTGVLYAAAKNNLPLHIIALIPATDNRPGGQAVAPGDVITMHNGMTVEVLNTDAEGRLILADALSFAKKYNPELVIDMATLTGSAMRAVGKEGLVVMGTAGEEIMAGLKAAGDNVHERTVEFPLWDEYRKQLDSDIADLKNLGGADAGHITAGKFLEEFTDYPWVHFDIAGTAYLHAEDSYRGKLATGSGVRLVYNYLSTQAR</sequence>
<dbReference type="PRINTS" id="PR00481">
    <property type="entry name" value="LAMNOPPTDASE"/>
</dbReference>
<keyword evidence="2 7" id="KW-0031">Aminopeptidase</keyword>
<proteinExistence type="inferred from homology"/>
<dbReference type="InterPro" id="IPR011356">
    <property type="entry name" value="Leucine_aapep/pepB"/>
</dbReference>
<evidence type="ECO:0000256" key="5">
    <source>
        <dbReference type="ARBA" id="ARBA00023211"/>
    </source>
</evidence>
<feature type="domain" description="Cytosol aminopeptidase" evidence="6">
    <location>
        <begin position="325"/>
        <end position="332"/>
    </location>
</feature>
<dbReference type="EMBL" id="JAHYXK010000010">
    <property type="protein sequence ID" value="MBW7468033.1"/>
    <property type="molecule type" value="Genomic_DNA"/>
</dbReference>
<dbReference type="Gene3D" id="3.40.630.10">
    <property type="entry name" value="Zn peptidases"/>
    <property type="match status" value="1"/>
</dbReference>
<dbReference type="SUPFAM" id="SSF52949">
    <property type="entry name" value="Macro domain-like"/>
    <property type="match status" value="1"/>
</dbReference>
<evidence type="ECO:0000256" key="3">
    <source>
        <dbReference type="ARBA" id="ARBA00022670"/>
    </source>
</evidence>
<protein>
    <submittedName>
        <fullName evidence="7">Leucyl aminopeptidase family protein</fullName>
    </submittedName>
</protein>
<dbReference type="Proteomes" id="UP000813018">
    <property type="component" value="Unassembled WGS sequence"/>
</dbReference>
<dbReference type="RefSeq" id="WP_219877905.1">
    <property type="nucleotide sequence ID" value="NZ_JAHYXK010000010.1"/>
</dbReference>
<evidence type="ECO:0000256" key="4">
    <source>
        <dbReference type="ARBA" id="ARBA00022801"/>
    </source>
</evidence>
<comment type="caution">
    <text evidence="7">The sequence shown here is derived from an EMBL/GenBank/DDBJ whole genome shotgun (WGS) entry which is preliminary data.</text>
</comment>
<dbReference type="InterPro" id="IPR043472">
    <property type="entry name" value="Macro_dom-like"/>
</dbReference>
<dbReference type="PROSITE" id="PS00631">
    <property type="entry name" value="CYTOSOL_AP"/>
    <property type="match status" value="1"/>
</dbReference>
<keyword evidence="5" id="KW-0464">Manganese</keyword>
<dbReference type="GO" id="GO:0004177">
    <property type="term" value="F:aminopeptidase activity"/>
    <property type="evidence" value="ECO:0007669"/>
    <property type="project" value="UniProtKB-KW"/>
</dbReference>
<keyword evidence="3" id="KW-0645">Protease</keyword>
<keyword evidence="4" id="KW-0378">Hydrolase</keyword>
<evidence type="ECO:0000259" key="6">
    <source>
        <dbReference type="PROSITE" id="PS00631"/>
    </source>
</evidence>
<comment type="similarity">
    <text evidence="1">Belongs to the peptidase M17 family.</text>
</comment>
<dbReference type="Gene3D" id="3.40.220.10">
    <property type="entry name" value="Leucine Aminopeptidase, subunit E, domain 1"/>
    <property type="match status" value="1"/>
</dbReference>
<reference evidence="7 8" key="1">
    <citation type="journal article" date="2016" name="Int. J. Syst. Evol. Microbiol.">
        <title>Pontibacter aydingkolensis sp. nov., isolated from soil of a salt lake.</title>
        <authorList>
            <person name="Osman G."/>
            <person name="Zhang T."/>
            <person name="Lou K."/>
            <person name="Gao Y."/>
            <person name="Chang W."/>
            <person name="Lin Q."/>
            <person name="Yang H.M."/>
            <person name="Huo X.D."/>
            <person name="Wang N."/>
        </authorList>
    </citation>
    <scope>NUCLEOTIDE SEQUENCE [LARGE SCALE GENOMIC DNA]</scope>
    <source>
        <strain evidence="7 8">KACC 19255</strain>
    </source>
</reference>
<dbReference type="InterPro" id="IPR000819">
    <property type="entry name" value="Peptidase_M17_C"/>
</dbReference>
<name>A0ABS7CVY4_9BACT</name>
<evidence type="ECO:0000313" key="8">
    <source>
        <dbReference type="Proteomes" id="UP000813018"/>
    </source>
</evidence>
<evidence type="ECO:0000256" key="1">
    <source>
        <dbReference type="ARBA" id="ARBA00009528"/>
    </source>
</evidence>
<keyword evidence="8" id="KW-1185">Reference proteome</keyword>
<dbReference type="PANTHER" id="PTHR11963:SF23">
    <property type="entry name" value="CYTOSOL AMINOPEPTIDASE"/>
    <property type="match status" value="1"/>
</dbReference>
<dbReference type="PANTHER" id="PTHR11963">
    <property type="entry name" value="LEUCINE AMINOPEPTIDASE-RELATED"/>
    <property type="match status" value="1"/>
</dbReference>
<accession>A0ABS7CVY4</accession>
<gene>
    <name evidence="7" type="ORF">K0O23_13240</name>
</gene>
<dbReference type="SUPFAM" id="SSF53187">
    <property type="entry name" value="Zn-dependent exopeptidases"/>
    <property type="match status" value="1"/>
</dbReference>
<organism evidence="7 8">
    <name type="scientific">Pontibacter aydingkolensis</name>
    <dbReference type="NCBI Taxonomy" id="1911536"/>
    <lineage>
        <taxon>Bacteria</taxon>
        <taxon>Pseudomonadati</taxon>
        <taxon>Bacteroidota</taxon>
        <taxon>Cytophagia</taxon>
        <taxon>Cytophagales</taxon>
        <taxon>Hymenobacteraceae</taxon>
        <taxon>Pontibacter</taxon>
    </lineage>
</organism>
<evidence type="ECO:0000313" key="7">
    <source>
        <dbReference type="EMBL" id="MBW7468033.1"/>
    </source>
</evidence>
<evidence type="ECO:0000256" key="2">
    <source>
        <dbReference type="ARBA" id="ARBA00022438"/>
    </source>
</evidence>
<dbReference type="CDD" id="cd00433">
    <property type="entry name" value="Peptidase_M17"/>
    <property type="match status" value="1"/>
</dbReference>